<dbReference type="InterPro" id="IPR022029">
    <property type="entry name" value="YoaR-like_PG-bd"/>
</dbReference>
<dbReference type="CDD" id="cd16913">
    <property type="entry name" value="YkuD_like"/>
    <property type="match status" value="1"/>
</dbReference>
<feature type="active site" description="Nucleophile" evidence="6">
    <location>
        <position position="450"/>
    </location>
</feature>
<reference evidence="9 10" key="1">
    <citation type="submission" date="2013-05" db="EMBL/GenBank/DDBJ databases">
        <title>The Genome Sequence of Actinomyces europaeus ACS-120-V-COL10B.</title>
        <authorList>
            <consortium name="The Broad Institute Genomics Platform"/>
            <person name="Earl A."/>
            <person name="Ward D."/>
            <person name="Feldgarden M."/>
            <person name="Gevers D."/>
            <person name="Saerens B."/>
            <person name="Vaneechoutte M."/>
            <person name="Walker B."/>
            <person name="Young S."/>
            <person name="Zeng Q."/>
            <person name="Gargeya S."/>
            <person name="Fitzgerald M."/>
            <person name="Haas B."/>
            <person name="Abouelleil A."/>
            <person name="Allen A.W."/>
            <person name="Alvarado L."/>
            <person name="Arachchi H.M."/>
            <person name="Berlin A.M."/>
            <person name="Chapman S.B."/>
            <person name="Gainer-Dewar J."/>
            <person name="Goldberg J."/>
            <person name="Griggs A."/>
            <person name="Gujja S."/>
            <person name="Hansen M."/>
            <person name="Howarth C."/>
            <person name="Imamovic A."/>
            <person name="Ireland A."/>
            <person name="Larimer J."/>
            <person name="McCowan C."/>
            <person name="Murphy C."/>
            <person name="Pearson M."/>
            <person name="Poon T.W."/>
            <person name="Priest M."/>
            <person name="Roberts A."/>
            <person name="Saif S."/>
            <person name="Shea T."/>
            <person name="Sisk P."/>
            <person name="Sykes S."/>
            <person name="Wortman J."/>
            <person name="Nusbaum C."/>
            <person name="Birren B."/>
        </authorList>
    </citation>
    <scope>NUCLEOTIDE SEQUENCE [LARGE SCALE GENOMIC DNA]</scope>
    <source>
        <strain evidence="9 10">ACS-120-V-Col10b</strain>
    </source>
</reference>
<dbReference type="InterPro" id="IPR005490">
    <property type="entry name" value="LD_TPept_cat_dom"/>
</dbReference>
<organism evidence="9 10">
    <name type="scientific">Gleimia europaea ACS-120-V-Col10b</name>
    <dbReference type="NCBI Taxonomy" id="883069"/>
    <lineage>
        <taxon>Bacteria</taxon>
        <taxon>Bacillati</taxon>
        <taxon>Actinomycetota</taxon>
        <taxon>Actinomycetes</taxon>
        <taxon>Actinomycetales</taxon>
        <taxon>Actinomycetaceae</taxon>
        <taxon>Gleimia</taxon>
    </lineage>
</organism>
<dbReference type="GO" id="GO:0005576">
    <property type="term" value="C:extracellular region"/>
    <property type="evidence" value="ECO:0007669"/>
    <property type="project" value="TreeGrafter"/>
</dbReference>
<evidence type="ECO:0000256" key="2">
    <source>
        <dbReference type="ARBA" id="ARBA00022679"/>
    </source>
</evidence>
<gene>
    <name evidence="9" type="ORF">HMPREF9238_00388</name>
</gene>
<name>A0A9W5RDZ9_9ACTO</name>
<dbReference type="Proteomes" id="UP000014387">
    <property type="component" value="Unassembled WGS sequence"/>
</dbReference>
<keyword evidence="7" id="KW-0732">Signal</keyword>
<dbReference type="EMBL" id="AGWN01000001">
    <property type="protein sequence ID" value="EPD30640.1"/>
    <property type="molecule type" value="Genomic_DNA"/>
</dbReference>
<protein>
    <recommendedName>
        <fullName evidence="8">L,D-TPase catalytic domain-containing protein</fullName>
    </recommendedName>
</protein>
<dbReference type="PROSITE" id="PS52029">
    <property type="entry name" value="LD_TPASE"/>
    <property type="match status" value="1"/>
</dbReference>
<keyword evidence="4 6" id="KW-0573">Peptidoglycan synthesis</keyword>
<accession>A0A9W5RDZ9</accession>
<evidence type="ECO:0000256" key="7">
    <source>
        <dbReference type="SAM" id="SignalP"/>
    </source>
</evidence>
<comment type="caution">
    <text evidence="9">The sequence shown here is derived from an EMBL/GenBank/DDBJ whole genome shotgun (WGS) entry which is preliminary data.</text>
</comment>
<feature type="domain" description="L,D-TPase catalytic" evidence="8">
    <location>
        <begin position="352"/>
        <end position="474"/>
    </location>
</feature>
<dbReference type="AlphaFoldDB" id="A0A9W5RDZ9"/>
<evidence type="ECO:0000259" key="8">
    <source>
        <dbReference type="PROSITE" id="PS52029"/>
    </source>
</evidence>
<evidence type="ECO:0000256" key="1">
    <source>
        <dbReference type="ARBA" id="ARBA00004752"/>
    </source>
</evidence>
<proteinExistence type="predicted"/>
<evidence type="ECO:0000313" key="10">
    <source>
        <dbReference type="Proteomes" id="UP000014387"/>
    </source>
</evidence>
<dbReference type="GO" id="GO:0071555">
    <property type="term" value="P:cell wall organization"/>
    <property type="evidence" value="ECO:0007669"/>
    <property type="project" value="UniProtKB-UniRule"/>
</dbReference>
<keyword evidence="3 6" id="KW-0133">Cell shape</keyword>
<dbReference type="InterPro" id="IPR038063">
    <property type="entry name" value="Transpep_catalytic_dom"/>
</dbReference>
<dbReference type="GO" id="GO:0008360">
    <property type="term" value="P:regulation of cell shape"/>
    <property type="evidence" value="ECO:0007669"/>
    <property type="project" value="UniProtKB-UniRule"/>
</dbReference>
<sequence length="475" mass="51095">MSRTLKWILAAVAAVVVILGGSSVAYASYYDDRAVPGTQVAGKSVSGMTTKEISEDVQKRFEEFKTSITVDGKDHELSLAQLGVTVDEDATASAALAQSATVWSRIQGLFSATDIPLSVEVNQDKLVEFTDSLIAELGDQVKNAAVKFDEEAEEFVVVPAVEGHGIDTQAISNYVLATAKSLNSEPGSFESSVEAPKITTERAQQVADKANEMINIPVVISTGNRDIVPEMNERAGWVTIEADDQQMQDPTFNDPAAREWLVNTAASTNDEPVEGVHNVNTRGDVVSTADEGSPGYTVNNMEAIADALVESLKAGKPYEGLLTYDETPQKFSTRVIAPGAESLAYQAAPGEKWVDINLSNSTVTAFEGATVVRGPVPMVPGAPGLETVTGKFRIYLKYESQTMRGQNLDGSRYETPDVPWVTYFVGSYAFHGAPWRSSFGWSGPGGSHGCVNMPVSEAKWLYDWGEIGNVVVSHY</sequence>
<evidence type="ECO:0000256" key="5">
    <source>
        <dbReference type="ARBA" id="ARBA00023316"/>
    </source>
</evidence>
<dbReference type="SUPFAM" id="SSF141523">
    <property type="entry name" value="L,D-transpeptidase catalytic domain-like"/>
    <property type="match status" value="1"/>
</dbReference>
<dbReference type="GO" id="GO:0071972">
    <property type="term" value="F:peptidoglycan L,D-transpeptidase activity"/>
    <property type="evidence" value="ECO:0007669"/>
    <property type="project" value="TreeGrafter"/>
</dbReference>
<dbReference type="Gene3D" id="2.40.440.10">
    <property type="entry name" value="L,D-transpeptidase catalytic domain-like"/>
    <property type="match status" value="1"/>
</dbReference>
<feature type="signal peptide" evidence="7">
    <location>
        <begin position="1"/>
        <end position="27"/>
    </location>
</feature>
<dbReference type="OrthoDB" id="3176960at2"/>
<dbReference type="PANTHER" id="PTHR30582">
    <property type="entry name" value="L,D-TRANSPEPTIDASE"/>
    <property type="match status" value="1"/>
</dbReference>
<dbReference type="GO" id="GO:0018104">
    <property type="term" value="P:peptidoglycan-protein cross-linking"/>
    <property type="evidence" value="ECO:0007669"/>
    <property type="project" value="TreeGrafter"/>
</dbReference>
<evidence type="ECO:0000256" key="4">
    <source>
        <dbReference type="ARBA" id="ARBA00022984"/>
    </source>
</evidence>
<feature type="active site" description="Proton donor/acceptor" evidence="6">
    <location>
        <position position="431"/>
    </location>
</feature>
<evidence type="ECO:0000256" key="6">
    <source>
        <dbReference type="PROSITE-ProRule" id="PRU01373"/>
    </source>
</evidence>
<dbReference type="GO" id="GO:0016740">
    <property type="term" value="F:transferase activity"/>
    <property type="evidence" value="ECO:0007669"/>
    <property type="project" value="UniProtKB-KW"/>
</dbReference>
<dbReference type="PANTHER" id="PTHR30582:SF2">
    <property type="entry name" value="L,D-TRANSPEPTIDASE YCIB-RELATED"/>
    <property type="match status" value="1"/>
</dbReference>
<dbReference type="Pfam" id="PF12229">
    <property type="entry name" value="PG_binding_4"/>
    <property type="match status" value="1"/>
</dbReference>
<keyword evidence="2" id="KW-0808">Transferase</keyword>
<comment type="pathway">
    <text evidence="1 6">Cell wall biogenesis; peptidoglycan biosynthesis.</text>
</comment>
<evidence type="ECO:0000313" key="9">
    <source>
        <dbReference type="EMBL" id="EPD30640.1"/>
    </source>
</evidence>
<dbReference type="InterPro" id="IPR050979">
    <property type="entry name" value="LD-transpeptidase"/>
</dbReference>
<dbReference type="Pfam" id="PF03734">
    <property type="entry name" value="YkuD"/>
    <property type="match status" value="1"/>
</dbReference>
<keyword evidence="5 6" id="KW-0961">Cell wall biogenesis/degradation</keyword>
<feature type="chain" id="PRO_5040728700" description="L,D-TPase catalytic domain-containing protein" evidence="7">
    <location>
        <begin position="28"/>
        <end position="475"/>
    </location>
</feature>
<evidence type="ECO:0000256" key="3">
    <source>
        <dbReference type="ARBA" id="ARBA00022960"/>
    </source>
</evidence>
<keyword evidence="10" id="KW-1185">Reference proteome</keyword>